<feature type="compositionally biased region" description="Low complexity" evidence="7">
    <location>
        <begin position="22"/>
        <end position="36"/>
    </location>
</feature>
<keyword evidence="4" id="KW-0804">Transcription</keyword>
<dbReference type="AlphaFoldDB" id="A0A0K8UWA7"/>
<keyword evidence="5 6" id="KW-0539">Nucleus</keyword>
<dbReference type="OrthoDB" id="7680836at2759"/>
<feature type="region of interest" description="Disordered" evidence="7">
    <location>
        <begin position="484"/>
        <end position="507"/>
    </location>
</feature>
<dbReference type="InterPro" id="IPR057520">
    <property type="entry name" value="GRHL1/CP2_C"/>
</dbReference>
<dbReference type="GO" id="GO:0005634">
    <property type="term" value="C:nucleus"/>
    <property type="evidence" value="ECO:0007669"/>
    <property type="project" value="UniProtKB-SubCell"/>
</dbReference>
<dbReference type="GO" id="GO:0001228">
    <property type="term" value="F:DNA-binding transcription activator activity, RNA polymerase II-specific"/>
    <property type="evidence" value="ECO:0007669"/>
    <property type="project" value="TreeGrafter"/>
</dbReference>
<gene>
    <name evidence="10" type="primary">grh_1</name>
    <name evidence="9" type="synonym">grh_0</name>
    <name evidence="11" type="synonym">grh_3</name>
    <name evidence="10" type="ORF">c0_g1_i2</name>
    <name evidence="9" type="ORF">c0_g1_i3</name>
    <name evidence="11" type="ORF">c0_g1_i5</name>
</gene>
<keyword evidence="2" id="KW-0805">Transcription regulation</keyword>
<accession>A0A0K8UWA7</accession>
<keyword evidence="3 6" id="KW-0238">DNA-binding</keyword>
<evidence type="ECO:0000259" key="8">
    <source>
        <dbReference type="PROSITE" id="PS51968"/>
    </source>
</evidence>
<evidence type="ECO:0000256" key="2">
    <source>
        <dbReference type="ARBA" id="ARBA00023015"/>
    </source>
</evidence>
<dbReference type="EMBL" id="GDHF01031586">
    <property type="protein sequence ID" value="JAI20728.1"/>
    <property type="molecule type" value="Transcribed_RNA"/>
</dbReference>
<evidence type="ECO:0000256" key="6">
    <source>
        <dbReference type="PROSITE-ProRule" id="PRU01313"/>
    </source>
</evidence>
<feature type="region of interest" description="Disordered" evidence="7">
    <location>
        <begin position="774"/>
        <end position="804"/>
    </location>
</feature>
<dbReference type="GO" id="GO:0000978">
    <property type="term" value="F:RNA polymerase II cis-regulatory region sequence-specific DNA binding"/>
    <property type="evidence" value="ECO:0007669"/>
    <property type="project" value="TreeGrafter"/>
</dbReference>
<sequence>MSASPATTSVITSNELAIQQQLQHQQHQHQQQQQLQTHSSPTRVSLPPGVTVTNVVTTTSAAAAANANGLTLMHRSPDSPQPELATMTNVNVLDLHTDSSKLYDKDAVFIYESPKVVLPTVGTGATVTSDEHVIDARMVAQLNEQQAAVAAAAAAAAAANDNQPLAKIEFDENQIIRVVGPNGEQQQIISREIVNGEHHILSRNEAGEHILTRIVSDPTKLMPSDNAVAAAMFNQAQKMANDHGVYQTSPLDASMLQHYEPENVVKAEVDIYDDPKKPPGSGGGGQQILYTTTGPDTGKQLSHLPVATKLESEMYPTDKHIDLIYNDGNKTVIYTTTTDQKGLEIYSGSDLSGLVADGQVVVQGGLQYAGTGTAGGQPVYIVSDGSLPPGVEGHLQSTPTAGNNKLNGQTTPLDVSGLSQNEFQGLLLGSHPSAAGGNGNASATPTTISQHSAIVAAATAAAAAAGGATAVVVTAEQQRQQQQAQQTISIKREPEDLRKEPKSGVSSTIVDATNSITNGGVISGTAHHQQHGGTKVLVLQSPTSPTQTTIQIKDPPISPGSPTTDTMYAASGGTQIYLQGAHQSNAPGSAGVPNNVNVNAQTPSPGPYITPDGYGMYTTTRLTSGGPTSTFITEPYYREFYTTATTADTQTGYGQAPRNIVYGGAESEPPHPGTTYEGRFTTSAAPVTSMPSHTTANTGGMKNGTPVYAKTITAAGLTVDLPSPDSGIGADAITPRDQNNIHQSFDYTELSGTLLDSNGGIPVSVNSIQRGAVSVHGQNSPTTSLGGSTPNGATRSRPWHDFGRQNDADKIQIPKIFCNVGFRYHLESPISSSQRREDDRITYINKGQFYGITLEYVPDPDKPIKNTTVKSVIMLIFREEKSPDDEIKAWQFWHSRQHSVKQRILDADTKNSVGLVGCIEEVSHNAIAVYWNPLESSAKINIAVQCLSTDFSSQKGVKGLPLHIQIDTFEDPRDAQVFHRGYCQIKVFCDKGAERKTRDEERRAAKRKMTATGRKKLDELYHPVTDRSEFYTMQDLQKPPVLFSPADDMEKSFYGHETDSLTGAPDLKGTSPFLLHGQKVAAPTLKFHNHFPPDVQTDKKDHLLDQGLVPSAMGDFVPPMKRGRITPPTSERVMLFVRQENEEIYTPLHVVPPTTIGLLNAIESKYKISTASINNIYRTNKKGITAKIDDDMISYYCNEDIFLLEVQQIEDDLYDITLTELPNH</sequence>
<feature type="domain" description="Grh/CP2 DB" evidence="8">
    <location>
        <begin position="818"/>
        <end position="1044"/>
    </location>
</feature>
<organism evidence="10">
    <name type="scientific">Bactrocera latifrons</name>
    <name type="common">Malaysian fruit fly</name>
    <name type="synonym">Chaetodacus latifrons</name>
    <dbReference type="NCBI Taxonomy" id="174628"/>
    <lineage>
        <taxon>Eukaryota</taxon>
        <taxon>Metazoa</taxon>
        <taxon>Ecdysozoa</taxon>
        <taxon>Arthropoda</taxon>
        <taxon>Hexapoda</taxon>
        <taxon>Insecta</taxon>
        <taxon>Pterygota</taxon>
        <taxon>Neoptera</taxon>
        <taxon>Endopterygota</taxon>
        <taxon>Diptera</taxon>
        <taxon>Brachycera</taxon>
        <taxon>Muscomorpha</taxon>
        <taxon>Tephritoidea</taxon>
        <taxon>Tephritidae</taxon>
        <taxon>Bactrocera</taxon>
        <taxon>Bactrocera</taxon>
    </lineage>
</organism>
<evidence type="ECO:0000256" key="1">
    <source>
        <dbReference type="ARBA" id="ARBA00004123"/>
    </source>
</evidence>
<dbReference type="PROSITE" id="PS51968">
    <property type="entry name" value="GRH_CP2_DB"/>
    <property type="match status" value="1"/>
</dbReference>
<evidence type="ECO:0000256" key="4">
    <source>
        <dbReference type="ARBA" id="ARBA00023163"/>
    </source>
</evidence>
<dbReference type="InterPro" id="IPR007604">
    <property type="entry name" value="CP2"/>
</dbReference>
<evidence type="ECO:0000313" key="10">
    <source>
        <dbReference type="EMBL" id="JAI30957.1"/>
    </source>
</evidence>
<feature type="compositionally biased region" description="Basic and acidic residues" evidence="7">
    <location>
        <begin position="490"/>
        <end position="502"/>
    </location>
</feature>
<dbReference type="EMBL" id="GDHF01006398">
    <property type="protein sequence ID" value="JAI45916.1"/>
    <property type="molecule type" value="Transcribed_RNA"/>
</dbReference>
<comment type="subcellular location">
    <subcellularLocation>
        <location evidence="1 6">Nucleus</location>
    </subcellularLocation>
</comment>
<dbReference type="PANTHER" id="PTHR11037">
    <property type="entry name" value="TRANSCRIPTION FACTOR CP2"/>
    <property type="match status" value="1"/>
</dbReference>
<dbReference type="EMBL" id="GDHF01021357">
    <property type="protein sequence ID" value="JAI30957.1"/>
    <property type="molecule type" value="Transcribed_RNA"/>
</dbReference>
<evidence type="ECO:0000256" key="7">
    <source>
        <dbReference type="SAM" id="MobiDB-lite"/>
    </source>
</evidence>
<name>A0A0K8UWA7_BACLA</name>
<dbReference type="Pfam" id="PF04516">
    <property type="entry name" value="CP2"/>
    <property type="match status" value="1"/>
</dbReference>
<evidence type="ECO:0000313" key="9">
    <source>
        <dbReference type="EMBL" id="JAI20728.1"/>
    </source>
</evidence>
<dbReference type="PANTHER" id="PTHR11037:SF20">
    <property type="entry name" value="PROTEIN GRAINYHEAD"/>
    <property type="match status" value="1"/>
</dbReference>
<reference evidence="10" key="1">
    <citation type="submission" date="2015-06" db="EMBL/GenBank/DDBJ databases">
        <authorList>
            <person name="Hoefler B.C."/>
            <person name="Straight P.D."/>
        </authorList>
    </citation>
    <scope>NUCLEOTIDE SEQUENCE</scope>
</reference>
<proteinExistence type="predicted"/>
<feature type="region of interest" description="Disordered" evidence="7">
    <location>
        <begin position="22"/>
        <end position="48"/>
    </location>
</feature>
<protein>
    <submittedName>
        <fullName evidence="10">Protein grainyhead</fullName>
    </submittedName>
</protein>
<dbReference type="InterPro" id="IPR040167">
    <property type="entry name" value="TF_CP2-like"/>
</dbReference>
<evidence type="ECO:0000313" key="11">
    <source>
        <dbReference type="EMBL" id="JAI45916.1"/>
    </source>
</evidence>
<feature type="compositionally biased region" description="Polar residues" evidence="7">
    <location>
        <begin position="776"/>
        <end position="794"/>
    </location>
</feature>
<evidence type="ECO:0000256" key="3">
    <source>
        <dbReference type="ARBA" id="ARBA00023125"/>
    </source>
</evidence>
<dbReference type="Pfam" id="PF25416">
    <property type="entry name" value="GRHL1_C"/>
    <property type="match status" value="1"/>
</dbReference>
<evidence type="ECO:0000256" key="5">
    <source>
        <dbReference type="ARBA" id="ARBA00023242"/>
    </source>
</evidence>